<proteinExistence type="predicted"/>
<protein>
    <submittedName>
        <fullName evidence="1">Uncharacterized protein</fullName>
    </submittedName>
</protein>
<sequence length="70" mass="8325">MWFPLKEGVFDVNPNIEYCKGANEKKEDILWDALEQSWSQIREDIQDALIKSMKKRVEAVLEAKGWYTKY</sequence>
<keyword evidence="2" id="KW-1185">Reference proteome</keyword>
<comment type="caution">
    <text evidence="1">The sequence shown here is derived from an EMBL/GenBank/DDBJ whole genome shotgun (WGS) entry which is preliminary data.</text>
</comment>
<evidence type="ECO:0000313" key="1">
    <source>
        <dbReference type="EMBL" id="THC88494.1"/>
    </source>
</evidence>
<dbReference type="AlphaFoldDB" id="A0A4V3UMS9"/>
<gene>
    <name evidence="1" type="ORF">EYZ11_012063</name>
</gene>
<reference evidence="1 2" key="1">
    <citation type="submission" date="2019-03" db="EMBL/GenBank/DDBJ databases">
        <title>The genome sequence of a newly discovered highly antifungal drug resistant Aspergillus species, Aspergillus tanneri NIH 1004.</title>
        <authorList>
            <person name="Mounaud S."/>
            <person name="Singh I."/>
            <person name="Joardar V."/>
            <person name="Pakala S."/>
            <person name="Pakala S."/>
            <person name="Venepally P."/>
            <person name="Hoover J."/>
            <person name="Nierman W."/>
            <person name="Chung J."/>
            <person name="Losada L."/>
        </authorList>
    </citation>
    <scope>NUCLEOTIDE SEQUENCE [LARGE SCALE GENOMIC DNA]</scope>
    <source>
        <strain evidence="1 2">NIH1004</strain>
    </source>
</reference>
<dbReference type="EMBL" id="SOSA01000833">
    <property type="protein sequence ID" value="THC88494.1"/>
    <property type="molecule type" value="Genomic_DNA"/>
</dbReference>
<dbReference type="InterPro" id="IPR036397">
    <property type="entry name" value="RNaseH_sf"/>
</dbReference>
<dbReference type="GO" id="GO:0003676">
    <property type="term" value="F:nucleic acid binding"/>
    <property type="evidence" value="ECO:0007669"/>
    <property type="project" value="InterPro"/>
</dbReference>
<evidence type="ECO:0000313" key="2">
    <source>
        <dbReference type="Proteomes" id="UP000308092"/>
    </source>
</evidence>
<dbReference type="Gene3D" id="3.30.420.10">
    <property type="entry name" value="Ribonuclease H-like superfamily/Ribonuclease H"/>
    <property type="match status" value="1"/>
</dbReference>
<organism evidence="1 2">
    <name type="scientific">Aspergillus tanneri</name>
    <dbReference type="NCBI Taxonomy" id="1220188"/>
    <lineage>
        <taxon>Eukaryota</taxon>
        <taxon>Fungi</taxon>
        <taxon>Dikarya</taxon>
        <taxon>Ascomycota</taxon>
        <taxon>Pezizomycotina</taxon>
        <taxon>Eurotiomycetes</taxon>
        <taxon>Eurotiomycetidae</taxon>
        <taxon>Eurotiales</taxon>
        <taxon>Aspergillaceae</taxon>
        <taxon>Aspergillus</taxon>
        <taxon>Aspergillus subgen. Circumdati</taxon>
    </lineage>
</organism>
<accession>A0A4V3UMS9</accession>
<name>A0A4V3UMS9_9EURO</name>
<dbReference type="VEuPathDB" id="FungiDB:EYZ11_012063"/>
<dbReference type="Proteomes" id="UP000308092">
    <property type="component" value="Unassembled WGS sequence"/>
</dbReference>